<reference evidence="1" key="1">
    <citation type="submission" date="2016-09" db="EMBL/GenBank/DDBJ databases">
        <authorList>
            <person name="Capua I."/>
            <person name="De Benedictis P."/>
            <person name="Joannis T."/>
            <person name="Lombin L.H."/>
            <person name="Cattoli G."/>
        </authorList>
    </citation>
    <scope>NUCLEOTIDE SEQUENCE</scope>
    <source>
        <strain evidence="1">B9</strain>
    </source>
</reference>
<dbReference type="EMBL" id="FMSH01000308">
    <property type="protein sequence ID" value="SCU77553.1"/>
    <property type="molecule type" value="Genomic_DNA"/>
</dbReference>
<dbReference type="AlphaFoldDB" id="A0A1K0JDQ7"/>
<organism evidence="1">
    <name type="scientific">Cupriavidus necator</name>
    <name type="common">Alcaligenes eutrophus</name>
    <name type="synonym">Ralstonia eutropha</name>
    <dbReference type="NCBI Taxonomy" id="106590"/>
    <lineage>
        <taxon>Bacteria</taxon>
        <taxon>Pseudomonadati</taxon>
        <taxon>Pseudomonadota</taxon>
        <taxon>Betaproteobacteria</taxon>
        <taxon>Burkholderiales</taxon>
        <taxon>Burkholderiaceae</taxon>
        <taxon>Cupriavidus</taxon>
    </lineage>
</organism>
<evidence type="ECO:0000313" key="1">
    <source>
        <dbReference type="EMBL" id="SCU77553.1"/>
    </source>
</evidence>
<proteinExistence type="predicted"/>
<name>A0A1K0JDQ7_CUPNE</name>
<protein>
    <submittedName>
        <fullName evidence="1">Uncharacterized protein</fullName>
    </submittedName>
</protein>
<accession>A0A1K0JDQ7</accession>
<sequence length="81" mass="8517">MIHVGDMGQCTADGGCEGKGYAIYYGGLVASEMWVGYMEWPEIIDRAGAAIAAAGYRLGAYITGGMSNGNNSGYTVHEVCR</sequence>
<gene>
    <name evidence="1" type="ORF">CNECB9_3760046</name>
</gene>